<name>A0A2H4SEM6_CORMI</name>
<evidence type="ECO:0000259" key="3">
    <source>
        <dbReference type="Pfam" id="PF22903"/>
    </source>
</evidence>
<evidence type="ECO:0000256" key="1">
    <source>
        <dbReference type="ARBA" id="ARBA00023235"/>
    </source>
</evidence>
<accession>A0A2H4SEM6</accession>
<evidence type="ECO:0000313" key="5">
    <source>
        <dbReference type="EMBL" id="ATY61553.1"/>
    </source>
</evidence>
<evidence type="ECO:0000259" key="4">
    <source>
        <dbReference type="Pfam" id="PF24137"/>
    </source>
</evidence>
<dbReference type="GO" id="GO:0016853">
    <property type="term" value="F:isomerase activity"/>
    <property type="evidence" value="ECO:0007669"/>
    <property type="project" value="UniProtKB-KW"/>
</dbReference>
<dbReference type="EMBL" id="CP023324">
    <property type="protein sequence ID" value="ATY61553.1"/>
    <property type="molecule type" value="Genomic_DNA"/>
</dbReference>
<dbReference type="AlphaFoldDB" id="A0A2H4SEM6"/>
<protein>
    <submittedName>
        <fullName evidence="5">Uncharacterized protein</fullName>
    </submittedName>
</protein>
<reference evidence="5 6" key="1">
    <citation type="journal article" date="2017" name="BMC Genomics">
        <title>Chromosome level assembly and secondary metabolite potential of the parasitic fungus Cordyceps militaris.</title>
        <authorList>
            <person name="Kramer G.J."/>
            <person name="Nodwell J.R."/>
        </authorList>
    </citation>
    <scope>NUCLEOTIDE SEQUENCE [LARGE SCALE GENOMIC DNA]</scope>
    <source>
        <strain evidence="5 6">ATCC 34164</strain>
    </source>
</reference>
<keyword evidence="1" id="KW-0413">Isomerase</keyword>
<organism evidence="5 6">
    <name type="scientific">Cordyceps militaris</name>
    <name type="common">Caterpillar fungus</name>
    <name type="synonym">Clavaria militaris</name>
    <dbReference type="NCBI Taxonomy" id="73501"/>
    <lineage>
        <taxon>Eukaryota</taxon>
        <taxon>Fungi</taxon>
        <taxon>Dikarya</taxon>
        <taxon>Ascomycota</taxon>
        <taxon>Pezizomycotina</taxon>
        <taxon>Sordariomycetes</taxon>
        <taxon>Hypocreomycetidae</taxon>
        <taxon>Hypocreales</taxon>
        <taxon>Cordycipitaceae</taxon>
        <taxon>Cordyceps</taxon>
    </lineage>
</organism>
<feature type="domain" description="Diels-Alderase C-terminal" evidence="3">
    <location>
        <begin position="203"/>
        <end position="349"/>
    </location>
</feature>
<dbReference type="VEuPathDB" id="FungiDB:CCM_06470"/>
<gene>
    <name evidence="5" type="ORF">A9K55_008765</name>
</gene>
<proteinExistence type="inferred from homology"/>
<dbReference type="InterPro" id="IPR054499">
    <property type="entry name" value="DA_C"/>
</dbReference>
<dbReference type="VEuPathDB" id="FungiDB:A9K55_008765"/>
<dbReference type="Pfam" id="PF24137">
    <property type="entry name" value="DA_N"/>
    <property type="match status" value="1"/>
</dbReference>
<evidence type="ECO:0000256" key="2">
    <source>
        <dbReference type="ARBA" id="ARBA00046325"/>
    </source>
</evidence>
<sequence length="358" mass="39261">MPDCINDEAWELWEFEAFGAAGTPAVGVSLYRDSRGLEQGGFHAELNAIWEDGSKWGETLHFPLSVMTADGDAAGEGRVTGTWAWKGTGEGKEAEGSITFTIDSHLSSAELRFNVPGKVSGEMQLQRLPGSNSSNQANLAASEHCASLYPSVYYLFPMGPVQATANLIFPRFDRSDDERKLSIGFDQCGAGRGGMVRGWSALSWPLFMNDAYYTVAHVGPYTLQLLRVLGSAAAKHLPYAVARLHHGDELVCAANDAVDDSSQQGAQDHDTVRVDKIFLRDGQDQSGSIFGAFRDKNIGYVIEFKSPRRQQRWVFEARHRLPLWSEPTSAPGPDACGKSGWVEVVSGDWRMKHFKGPE</sequence>
<feature type="domain" description="Diels-Alderase N-terminal" evidence="4">
    <location>
        <begin position="1"/>
        <end position="199"/>
    </location>
</feature>
<dbReference type="Pfam" id="PF22903">
    <property type="entry name" value="DA_C"/>
    <property type="match status" value="1"/>
</dbReference>
<dbReference type="OrthoDB" id="5344254at2759"/>
<evidence type="ECO:0000313" key="6">
    <source>
        <dbReference type="Proteomes" id="UP000323067"/>
    </source>
</evidence>
<dbReference type="InterPro" id="IPR056402">
    <property type="entry name" value="DA_N"/>
</dbReference>
<comment type="similarity">
    <text evidence="2">Belongs to the Diels-Alderase family.</text>
</comment>
<dbReference type="Proteomes" id="UP000323067">
    <property type="component" value="Chromosome vii"/>
</dbReference>